<evidence type="ECO:0000256" key="3">
    <source>
        <dbReference type="ARBA" id="ARBA00022692"/>
    </source>
</evidence>
<accession>A0ABV3YX27</accession>
<evidence type="ECO:0000256" key="5">
    <source>
        <dbReference type="ARBA" id="ARBA00023136"/>
    </source>
</evidence>
<reference evidence="7 8" key="1">
    <citation type="submission" date="2024-07" db="EMBL/GenBank/DDBJ databases">
        <authorList>
            <person name="Li M."/>
        </authorList>
    </citation>
    <scope>NUCLEOTIDE SEQUENCE [LARGE SCALE GENOMIC DNA]</scope>
    <source>
        <strain evidence="7 8">25A3E</strain>
    </source>
</reference>
<dbReference type="EMBL" id="JBFTEG010000014">
    <property type="protein sequence ID" value="MEX6503679.1"/>
    <property type="molecule type" value="Genomic_DNA"/>
</dbReference>
<organism evidence="7 8">
    <name type="scientific">Pseudomonas zhanjiangensis</name>
    <dbReference type="NCBI Taxonomy" id="3239015"/>
    <lineage>
        <taxon>Bacteria</taxon>
        <taxon>Pseudomonadati</taxon>
        <taxon>Pseudomonadota</taxon>
        <taxon>Gammaproteobacteria</taxon>
        <taxon>Pseudomonadales</taxon>
        <taxon>Pseudomonadaceae</taxon>
        <taxon>Pseudomonas</taxon>
    </lineage>
</organism>
<evidence type="ECO:0000256" key="1">
    <source>
        <dbReference type="ARBA" id="ARBA00004141"/>
    </source>
</evidence>
<dbReference type="Pfam" id="PF03239">
    <property type="entry name" value="FTR1"/>
    <property type="match status" value="1"/>
</dbReference>
<evidence type="ECO:0000256" key="4">
    <source>
        <dbReference type="ARBA" id="ARBA00022989"/>
    </source>
</evidence>
<feature type="transmembrane region" description="Helical" evidence="6">
    <location>
        <begin position="112"/>
        <end position="129"/>
    </location>
</feature>
<dbReference type="InterPro" id="IPR004923">
    <property type="entry name" value="FTR1/Fip1/EfeU"/>
</dbReference>
<comment type="caution">
    <text evidence="7">The sequence shown here is derived from an EMBL/GenBank/DDBJ whole genome shotgun (WGS) entry which is preliminary data.</text>
</comment>
<feature type="transmembrane region" description="Helical" evidence="6">
    <location>
        <begin position="71"/>
        <end position="91"/>
    </location>
</feature>
<dbReference type="PANTHER" id="PTHR31632">
    <property type="entry name" value="IRON TRANSPORTER FTH1"/>
    <property type="match status" value="1"/>
</dbReference>
<dbReference type="Proteomes" id="UP001560296">
    <property type="component" value="Unassembled WGS sequence"/>
</dbReference>
<feature type="transmembrane region" description="Helical" evidence="6">
    <location>
        <begin position="38"/>
        <end position="59"/>
    </location>
</feature>
<keyword evidence="5 6" id="KW-0472">Membrane</keyword>
<gene>
    <name evidence="7" type="ORF">AB5S05_16565</name>
</gene>
<feature type="transmembrane region" description="Helical" evidence="6">
    <location>
        <begin position="182"/>
        <end position="202"/>
    </location>
</feature>
<evidence type="ECO:0000256" key="2">
    <source>
        <dbReference type="ARBA" id="ARBA00008333"/>
    </source>
</evidence>
<comment type="similarity">
    <text evidence="2">Belongs to the oxidase-dependent Fe transporter (OFeT) (TC 9.A.10.1) family.</text>
</comment>
<evidence type="ECO:0000313" key="7">
    <source>
        <dbReference type="EMBL" id="MEX6503679.1"/>
    </source>
</evidence>
<protein>
    <submittedName>
        <fullName evidence="7">FTR1 family protein</fullName>
    </submittedName>
</protein>
<keyword evidence="4 6" id="KW-1133">Transmembrane helix</keyword>
<keyword evidence="3 6" id="KW-0812">Transmembrane</keyword>
<name>A0ABV3YX27_9PSED</name>
<dbReference type="RefSeq" id="WP_369288623.1">
    <property type="nucleotide sequence ID" value="NZ_JBFTEG010000014.1"/>
</dbReference>
<feature type="transmembrane region" description="Helical" evidence="6">
    <location>
        <begin position="6"/>
        <end position="26"/>
    </location>
</feature>
<sequence>MNQSLFIVWRESIEALLIIAILHAWISQQPRRSRALACLWGGVALGLLLSATLAVAILGAGDWLAGAAGEWFQAGLVLLASGLILQMVGWMRRHGRSLRQNLLQAADSHLDGNGGLGLLLLAMLAVGREGSETVVFLYGLGLAKHGAELWQFALGGALGLGLAVLTFFALQAGSRLFSWRHFFVFSETLLLLLGAALLVAGLDRISGQLMAMELPAPLYAWFGDALWDTAALLDDGSGPGAVLADFAGYRAMPSAATVAALAGYWSLVLLWLRRRPARVRPCPA</sequence>
<evidence type="ECO:0000313" key="8">
    <source>
        <dbReference type="Proteomes" id="UP001560296"/>
    </source>
</evidence>
<feature type="transmembrane region" description="Helical" evidence="6">
    <location>
        <begin position="251"/>
        <end position="272"/>
    </location>
</feature>
<comment type="subcellular location">
    <subcellularLocation>
        <location evidence="1">Membrane</location>
        <topology evidence="1">Multi-pass membrane protein</topology>
    </subcellularLocation>
</comment>
<keyword evidence="8" id="KW-1185">Reference proteome</keyword>
<feature type="transmembrane region" description="Helical" evidence="6">
    <location>
        <begin position="149"/>
        <end position="170"/>
    </location>
</feature>
<proteinExistence type="inferred from homology"/>
<dbReference type="PANTHER" id="PTHR31632:SF2">
    <property type="entry name" value="PLASMA MEMBRANE IRON PERMEASE"/>
    <property type="match status" value="1"/>
</dbReference>
<evidence type="ECO:0000256" key="6">
    <source>
        <dbReference type="SAM" id="Phobius"/>
    </source>
</evidence>